<name>A0A1B6G5Y5_9HEMI</name>
<gene>
    <name evidence="3" type="ORF">g.37273</name>
</gene>
<feature type="chain" id="PRO_5008583301" evidence="2">
    <location>
        <begin position="18"/>
        <end position="409"/>
    </location>
</feature>
<accession>A0A1B6G5Y5</accession>
<evidence type="ECO:0000313" key="3">
    <source>
        <dbReference type="EMBL" id="JAS57713.1"/>
    </source>
</evidence>
<dbReference type="AlphaFoldDB" id="A0A1B6G5Y5"/>
<proteinExistence type="predicted"/>
<keyword evidence="2" id="KW-0732">Signal</keyword>
<feature type="region of interest" description="Disordered" evidence="1">
    <location>
        <begin position="355"/>
        <end position="393"/>
    </location>
</feature>
<evidence type="ECO:0000256" key="2">
    <source>
        <dbReference type="SAM" id="SignalP"/>
    </source>
</evidence>
<protein>
    <submittedName>
        <fullName evidence="3">Uncharacterized protein</fullName>
    </submittedName>
</protein>
<feature type="non-terminal residue" evidence="3">
    <location>
        <position position="409"/>
    </location>
</feature>
<reference evidence="3" key="1">
    <citation type="submission" date="2015-11" db="EMBL/GenBank/DDBJ databases">
        <title>De novo transcriptome assembly of four potential Pierce s Disease insect vectors from Arizona vineyards.</title>
        <authorList>
            <person name="Tassone E.E."/>
        </authorList>
    </citation>
    <scope>NUCLEOTIDE SEQUENCE</scope>
</reference>
<organism evidence="3">
    <name type="scientific">Cuerna arida</name>
    <dbReference type="NCBI Taxonomy" id="1464854"/>
    <lineage>
        <taxon>Eukaryota</taxon>
        <taxon>Metazoa</taxon>
        <taxon>Ecdysozoa</taxon>
        <taxon>Arthropoda</taxon>
        <taxon>Hexapoda</taxon>
        <taxon>Insecta</taxon>
        <taxon>Pterygota</taxon>
        <taxon>Neoptera</taxon>
        <taxon>Paraneoptera</taxon>
        <taxon>Hemiptera</taxon>
        <taxon>Auchenorrhyncha</taxon>
        <taxon>Membracoidea</taxon>
        <taxon>Cicadellidae</taxon>
        <taxon>Cicadellinae</taxon>
        <taxon>Proconiini</taxon>
        <taxon>Cuerna</taxon>
    </lineage>
</organism>
<sequence>MFFLLFALVLGSGAVVGRTSKEDSEDTPSKLTSGFLKSRSAGRDLSYSSSFGSEDFDSPDIPSDFHARFGINKTWGIRTPHPILSRRASFEEYGRPRVLDSSVTGSFEDESSSKLGEDHKKLGMALSAGKLSSTITKKNTTLNAKTNQKLPKTKPILLTTTHKNTKNVDIPHLLKTSQEHKQNQKVTMLPTHPKSAHSEKKHEVGTTLRTKLNEEFKTTLRAMRTYSKVTERPSFQSTITHGRKIEPSKTHLQKSQVINTERILATAQENSELTEHQYGTASPMTSQHHTQVPSEGLHFVSTKTTSTTDDHLQMSTHTTPHGEFSGEPHYLSTVAASRLKTRTWGPALPKVDRSKKRKENVIVLKPPPEDWPEPKMPEGAKPFPPAPKFGATVPAFDAHMNPRLHRKGK</sequence>
<dbReference type="EMBL" id="GECZ01012056">
    <property type="protein sequence ID" value="JAS57713.1"/>
    <property type="molecule type" value="Transcribed_RNA"/>
</dbReference>
<feature type="signal peptide" evidence="2">
    <location>
        <begin position="1"/>
        <end position="17"/>
    </location>
</feature>
<evidence type="ECO:0000256" key="1">
    <source>
        <dbReference type="SAM" id="MobiDB-lite"/>
    </source>
</evidence>